<dbReference type="Proteomes" id="UP000277279">
    <property type="component" value="Unassembled WGS sequence"/>
</dbReference>
<comment type="caution">
    <text evidence="1">The sequence shown here is derived from an EMBL/GenBank/DDBJ whole genome shotgun (WGS) entry which is preliminary data.</text>
</comment>
<organism evidence="1 2">
    <name type="scientific">Rhizobium pisi</name>
    <dbReference type="NCBI Taxonomy" id="574561"/>
    <lineage>
        <taxon>Bacteria</taxon>
        <taxon>Pseudomonadati</taxon>
        <taxon>Pseudomonadota</taxon>
        <taxon>Alphaproteobacteria</taxon>
        <taxon>Hyphomicrobiales</taxon>
        <taxon>Rhizobiaceae</taxon>
        <taxon>Rhizobium/Agrobacterium group</taxon>
        <taxon>Rhizobium</taxon>
    </lineage>
</organism>
<proteinExistence type="predicted"/>
<evidence type="ECO:0000313" key="1">
    <source>
        <dbReference type="EMBL" id="RSB86711.1"/>
    </source>
</evidence>
<dbReference type="EMBL" id="RJJT01000001">
    <property type="protein sequence ID" value="RSB86711.1"/>
    <property type="molecule type" value="Genomic_DNA"/>
</dbReference>
<evidence type="ECO:0000313" key="2">
    <source>
        <dbReference type="Proteomes" id="UP000277279"/>
    </source>
</evidence>
<sequence>MRLPPGRFPDMVQDMAINGRGRLWFQVPILFRGSPRTDAAVIPEQFKVLRRFHLAPPDRQFAAATFLTKLHTKWFCNSSAMMQSSWIWSAQ</sequence>
<name>A0A427N973_9HYPH</name>
<protein>
    <submittedName>
        <fullName evidence="1">Uncharacterized protein</fullName>
    </submittedName>
</protein>
<dbReference type="AlphaFoldDB" id="A0A427N973"/>
<accession>A0A427N973</accession>
<reference evidence="1 2" key="1">
    <citation type="submission" date="2018-11" db="EMBL/GenBank/DDBJ databases">
        <authorList>
            <person name="Huo Y."/>
        </authorList>
    </citation>
    <scope>NUCLEOTIDE SEQUENCE [LARGE SCALE GENOMIC DNA]</scope>
    <source>
        <strain evidence="1 2">DSM 30132</strain>
    </source>
</reference>
<gene>
    <name evidence="1" type="ORF">EFD55_02055</name>
</gene>